<protein>
    <submittedName>
        <fullName evidence="5">Cytosine deaminase-like metal-dependent hydrolase</fullName>
    </submittedName>
</protein>
<dbReference type="SUPFAM" id="SSF51556">
    <property type="entry name" value="Metallo-dependent hydrolases"/>
    <property type="match status" value="1"/>
</dbReference>
<dbReference type="InterPro" id="IPR011059">
    <property type="entry name" value="Metal-dep_hydrolase_composite"/>
</dbReference>
<evidence type="ECO:0000313" key="5">
    <source>
        <dbReference type="EMBL" id="AGF78173.1"/>
    </source>
</evidence>
<dbReference type="eggNOG" id="COG0402">
    <property type="taxonomic scope" value="Bacteria"/>
</dbReference>
<dbReference type="SUPFAM" id="SSF51338">
    <property type="entry name" value="Composite domain of metallo-dependent hydrolases"/>
    <property type="match status" value="1"/>
</dbReference>
<dbReference type="InterPro" id="IPR032466">
    <property type="entry name" value="Metal_Hydrolase"/>
</dbReference>
<dbReference type="Proteomes" id="UP000011721">
    <property type="component" value="Chromosome"/>
</dbReference>
<proteinExistence type="predicted"/>
<dbReference type="RefSeq" id="WP_015403864.1">
    <property type="nucleotide sequence ID" value="NC_020304.1"/>
</dbReference>
<dbReference type="GO" id="GO:0046872">
    <property type="term" value="F:metal ion binding"/>
    <property type="evidence" value="ECO:0007669"/>
    <property type="project" value="UniProtKB-KW"/>
</dbReference>
<dbReference type="EMBL" id="CP003985">
    <property type="protein sequence ID" value="AGF78173.1"/>
    <property type="molecule type" value="Genomic_DNA"/>
</dbReference>
<gene>
    <name evidence="5" type="ordered locus">UWK_01615</name>
</gene>
<evidence type="ECO:0000256" key="2">
    <source>
        <dbReference type="ARBA" id="ARBA00022801"/>
    </source>
</evidence>
<dbReference type="Gene3D" id="3.20.20.140">
    <property type="entry name" value="Metal-dependent hydrolases"/>
    <property type="match status" value="1"/>
</dbReference>
<feature type="domain" description="Amidohydrolase-related" evidence="4">
    <location>
        <begin position="59"/>
        <end position="407"/>
    </location>
</feature>
<dbReference type="HOGENOM" id="CLU_012358_2_1_7"/>
<dbReference type="GO" id="GO:0016814">
    <property type="term" value="F:hydrolase activity, acting on carbon-nitrogen (but not peptide) bonds, in cyclic amidines"/>
    <property type="evidence" value="ECO:0007669"/>
    <property type="project" value="UniProtKB-ARBA"/>
</dbReference>
<evidence type="ECO:0000259" key="4">
    <source>
        <dbReference type="Pfam" id="PF01979"/>
    </source>
</evidence>
<sequence>MPNTSILISNVTLFTDPDTPLKENQWLLCKDELIHSSGSMESMPEIPDTTLIEGTGKLLMPGLINAHNHCAMTLFRGLADDLELGEWLNDHIFPAEAAHVNPEMVYWCTKLAAAEMILSGTTTVADGYFYEDQAARALLESGMRAIPAQGIVDFPAPGVVDPKTNIDTVNIFLTDWKDRDDRITPGVFAHSPYTCSPKTLQSAKALATEHQVPFFIHIAESRDEMGNIMDPQGTSPIRHLAALDLLDKNTVLIHGIWLDEDDRKIIQQSGAGVVVCPQSHFKLASGIAATSTMDTMGIPIGLGTDGSASNNGLDLFREMDTLAKSQKLRTLDATAMPARKALAAATVNNARILGLTDVGRIKPGYKADITLLNLAEPHLQPFYSADSLVYSGNGADIETVIINGTIVLKERKFLSFDLNECMTEVRNLATVLGSL</sequence>
<reference evidence="6" key="1">
    <citation type="journal article" date="2013" name="Stand. Genomic Sci.">
        <title>Complete genome sequence of Desulfocapsa sulfexigens, a marine deltaproteobacterium specialized in disproportionating inorganic sulfur compounds.</title>
        <authorList>
            <person name="Finster K.W."/>
            <person name="Kjeldsen K.U."/>
            <person name="Kube M."/>
            <person name="Reinhardt R."/>
            <person name="Mussmann M."/>
            <person name="Amann R."/>
            <person name="Schreiber L."/>
        </authorList>
    </citation>
    <scope>NUCLEOTIDE SEQUENCE [LARGE SCALE GENOMIC DNA]</scope>
    <source>
        <strain evidence="6">DSM 10523 / SB164P1</strain>
    </source>
</reference>
<accession>M1P3W3</accession>
<dbReference type="KEGG" id="dsf:UWK_01615"/>
<dbReference type="Pfam" id="PF01979">
    <property type="entry name" value="Amidohydro_1"/>
    <property type="match status" value="1"/>
</dbReference>
<organism evidence="5 6">
    <name type="scientific">Desulfocapsa sulfexigens (strain DSM 10523 / SB164P1)</name>
    <dbReference type="NCBI Taxonomy" id="1167006"/>
    <lineage>
        <taxon>Bacteria</taxon>
        <taxon>Pseudomonadati</taxon>
        <taxon>Thermodesulfobacteriota</taxon>
        <taxon>Desulfobulbia</taxon>
        <taxon>Desulfobulbales</taxon>
        <taxon>Desulfocapsaceae</taxon>
        <taxon>Desulfocapsa</taxon>
    </lineage>
</organism>
<dbReference type="InterPro" id="IPR006680">
    <property type="entry name" value="Amidohydro-rel"/>
</dbReference>
<dbReference type="AlphaFoldDB" id="M1P3W3"/>
<evidence type="ECO:0000256" key="3">
    <source>
        <dbReference type="ARBA" id="ARBA00022833"/>
    </source>
</evidence>
<name>M1P3W3_DESSD</name>
<dbReference type="Gene3D" id="2.30.40.10">
    <property type="entry name" value="Urease, subunit C, domain 1"/>
    <property type="match status" value="1"/>
</dbReference>
<keyword evidence="3" id="KW-0862">Zinc</keyword>
<keyword evidence="2 5" id="KW-0378">Hydrolase</keyword>
<keyword evidence="6" id="KW-1185">Reference proteome</keyword>
<evidence type="ECO:0000313" key="6">
    <source>
        <dbReference type="Proteomes" id="UP000011721"/>
    </source>
</evidence>
<dbReference type="STRING" id="1167006.UWK_01615"/>
<dbReference type="PANTHER" id="PTHR43794:SF11">
    <property type="entry name" value="AMIDOHYDROLASE-RELATED DOMAIN-CONTAINING PROTEIN"/>
    <property type="match status" value="1"/>
</dbReference>
<dbReference type="OrthoDB" id="9807210at2"/>
<dbReference type="InterPro" id="IPR050287">
    <property type="entry name" value="MTA/SAH_deaminase"/>
</dbReference>
<dbReference type="CDD" id="cd01298">
    <property type="entry name" value="ATZ_TRZ_like"/>
    <property type="match status" value="1"/>
</dbReference>
<dbReference type="FunFam" id="3.20.20.140:FF:000014">
    <property type="entry name" value="5-methylthioadenosine/S-adenosylhomocysteine deaminase"/>
    <property type="match status" value="1"/>
</dbReference>
<dbReference type="GO" id="GO:0019239">
    <property type="term" value="F:deaminase activity"/>
    <property type="evidence" value="ECO:0007669"/>
    <property type="project" value="UniProtKB-ARBA"/>
</dbReference>
<keyword evidence="1" id="KW-0479">Metal-binding</keyword>
<evidence type="ECO:0000256" key="1">
    <source>
        <dbReference type="ARBA" id="ARBA00022723"/>
    </source>
</evidence>
<dbReference type="PANTHER" id="PTHR43794">
    <property type="entry name" value="AMINOHYDROLASE SSNA-RELATED"/>
    <property type="match status" value="1"/>
</dbReference>